<accession>A0A4Q1SHN9</accession>
<evidence type="ECO:0000313" key="9">
    <source>
        <dbReference type="EMBL" id="RXS96690.1"/>
    </source>
</evidence>
<evidence type="ECO:0000313" key="10">
    <source>
        <dbReference type="Proteomes" id="UP000290253"/>
    </source>
</evidence>
<keyword evidence="5 9" id="KW-0378">Hydrolase</keyword>
<dbReference type="InterPro" id="IPR006543">
    <property type="entry name" value="Histidinol-phos"/>
</dbReference>
<keyword evidence="6" id="KW-0119">Carbohydrate metabolism</keyword>
<dbReference type="InterPro" id="IPR004446">
    <property type="entry name" value="Heptose_bisP_phosphatase"/>
</dbReference>
<organism evidence="9 10">
    <name type="scientific">Silvibacterium dinghuense</name>
    <dbReference type="NCBI Taxonomy" id="1560006"/>
    <lineage>
        <taxon>Bacteria</taxon>
        <taxon>Pseudomonadati</taxon>
        <taxon>Acidobacteriota</taxon>
        <taxon>Terriglobia</taxon>
        <taxon>Terriglobales</taxon>
        <taxon>Acidobacteriaceae</taxon>
        <taxon>Silvibacterium</taxon>
    </lineage>
</organism>
<dbReference type="Gene3D" id="3.40.50.1000">
    <property type="entry name" value="HAD superfamily/HAD-like"/>
    <property type="match status" value="1"/>
</dbReference>
<feature type="region of interest" description="Disordered" evidence="8">
    <location>
        <begin position="216"/>
        <end position="240"/>
    </location>
</feature>
<evidence type="ECO:0000256" key="5">
    <source>
        <dbReference type="ARBA" id="ARBA00022801"/>
    </source>
</evidence>
<dbReference type="GO" id="GO:0016791">
    <property type="term" value="F:phosphatase activity"/>
    <property type="evidence" value="ECO:0007669"/>
    <property type="project" value="InterPro"/>
</dbReference>
<dbReference type="GO" id="GO:0046872">
    <property type="term" value="F:metal ion binding"/>
    <property type="evidence" value="ECO:0007669"/>
    <property type="project" value="UniProtKB-KW"/>
</dbReference>
<keyword evidence="10" id="KW-1185">Reference proteome</keyword>
<keyword evidence="4" id="KW-0479">Metal-binding</keyword>
<dbReference type="SUPFAM" id="SSF56784">
    <property type="entry name" value="HAD-like"/>
    <property type="match status" value="1"/>
</dbReference>
<comment type="caution">
    <text evidence="9">The sequence shown here is derived from an EMBL/GenBank/DDBJ whole genome shotgun (WGS) entry which is preliminary data.</text>
</comment>
<reference evidence="9 10" key="1">
    <citation type="journal article" date="2016" name="Int. J. Syst. Evol. Microbiol.">
        <title>Acidipila dinghuensis sp. nov., an acidobacterium isolated from forest soil.</title>
        <authorList>
            <person name="Jiang Y.W."/>
            <person name="Wang J."/>
            <person name="Chen M.H."/>
            <person name="Lv Y.Y."/>
            <person name="Qiu L.H."/>
        </authorList>
    </citation>
    <scope>NUCLEOTIDE SEQUENCE [LARGE SCALE GENOMIC DNA]</scope>
    <source>
        <strain evidence="9 10">DHOF10</strain>
    </source>
</reference>
<comment type="subcellular location">
    <subcellularLocation>
        <location evidence="1">Cytoplasm</location>
    </subcellularLocation>
</comment>
<dbReference type="NCBIfam" id="TIGR01662">
    <property type="entry name" value="HAD-SF-IIIA"/>
    <property type="match status" value="1"/>
</dbReference>
<proteinExistence type="inferred from homology"/>
<gene>
    <name evidence="9" type="ORF">ESZ00_01715</name>
</gene>
<dbReference type="InterPro" id="IPR006549">
    <property type="entry name" value="HAD-SF_hydro_IIIA"/>
</dbReference>
<evidence type="ECO:0000256" key="6">
    <source>
        <dbReference type="ARBA" id="ARBA00023277"/>
    </source>
</evidence>
<dbReference type="AlphaFoldDB" id="A0A4Q1SHN9"/>
<dbReference type="Proteomes" id="UP000290253">
    <property type="component" value="Unassembled WGS sequence"/>
</dbReference>
<evidence type="ECO:0000256" key="4">
    <source>
        <dbReference type="ARBA" id="ARBA00022723"/>
    </source>
</evidence>
<evidence type="ECO:0000256" key="8">
    <source>
        <dbReference type="SAM" id="MobiDB-lite"/>
    </source>
</evidence>
<dbReference type="GO" id="GO:0005737">
    <property type="term" value="C:cytoplasm"/>
    <property type="evidence" value="ECO:0007669"/>
    <property type="project" value="UniProtKB-SubCell"/>
</dbReference>
<dbReference type="Pfam" id="PF13242">
    <property type="entry name" value="Hydrolase_like"/>
    <property type="match status" value="1"/>
</dbReference>
<dbReference type="NCBIfam" id="TIGR01656">
    <property type="entry name" value="Histidinol-ppas"/>
    <property type="match status" value="1"/>
</dbReference>
<dbReference type="InterPro" id="IPR023214">
    <property type="entry name" value="HAD_sf"/>
</dbReference>
<dbReference type="PANTHER" id="PTHR42891:SF1">
    <property type="entry name" value="D-GLYCERO-BETA-D-MANNO-HEPTOSE-1,7-BISPHOSPHATE 7-PHOSPHATASE"/>
    <property type="match status" value="1"/>
</dbReference>
<comment type="similarity">
    <text evidence="2">Belongs to the GmhB family.</text>
</comment>
<name>A0A4Q1SHN9_9BACT</name>
<evidence type="ECO:0000256" key="3">
    <source>
        <dbReference type="ARBA" id="ARBA00022490"/>
    </source>
</evidence>
<evidence type="ECO:0000256" key="7">
    <source>
        <dbReference type="ARBA" id="ARBA00031828"/>
    </source>
</evidence>
<dbReference type="InterPro" id="IPR036412">
    <property type="entry name" value="HAD-like_sf"/>
</dbReference>
<sequence length="240" mass="26389">MAPHGEPPAIETERAAVGENMHGLQRAIFLDRDGVINRNIWNPDTGAFEAPLSASQFILIPGVIDALRCLARAGYLLFLVSNQPNYAKGKAGLNDPAAIHRTFLKRMQRADISFTGCFYCFHHPDGRIRDYTGCCLCRKPSPYFLRMASRSFDVDLPGSWMIGDRATDIVCGQAAGTHTAWVGEAWPEAPRADIRARDLREAAQIILYRDTAPGYGAAGRGKGERRLPSARTSTSDSPLR</sequence>
<evidence type="ECO:0000256" key="2">
    <source>
        <dbReference type="ARBA" id="ARBA00005628"/>
    </source>
</evidence>
<keyword evidence="3" id="KW-0963">Cytoplasm</keyword>
<dbReference type="EMBL" id="SDMK01000001">
    <property type="protein sequence ID" value="RXS96690.1"/>
    <property type="molecule type" value="Genomic_DNA"/>
</dbReference>
<dbReference type="OrthoDB" id="9801899at2"/>
<evidence type="ECO:0000256" key="1">
    <source>
        <dbReference type="ARBA" id="ARBA00004496"/>
    </source>
</evidence>
<protein>
    <recommendedName>
        <fullName evidence="7">D,D-heptose 1,7-bisphosphate phosphatase</fullName>
    </recommendedName>
</protein>
<feature type="compositionally biased region" description="Polar residues" evidence="8">
    <location>
        <begin position="230"/>
        <end position="240"/>
    </location>
</feature>
<dbReference type="GO" id="GO:0005975">
    <property type="term" value="P:carbohydrate metabolic process"/>
    <property type="evidence" value="ECO:0007669"/>
    <property type="project" value="InterPro"/>
</dbReference>
<dbReference type="PANTHER" id="PTHR42891">
    <property type="entry name" value="D-GLYCERO-BETA-D-MANNO-HEPTOSE-1,7-BISPHOSPHATE 7-PHOSPHATASE"/>
    <property type="match status" value="1"/>
</dbReference>